<dbReference type="Proteomes" id="UP000045285">
    <property type="component" value="Unassembled WGS sequence"/>
</dbReference>
<dbReference type="EMBL" id="CCMZ01000018">
    <property type="protein sequence ID" value="CDX17974.1"/>
    <property type="molecule type" value="Genomic_DNA"/>
</dbReference>
<sequence length="60" mass="6745">MRRLCLASVSHNYHKELRDGEGLRQAAARCGTTRCRCCRAERACDHALSRWGATAIELRG</sequence>
<keyword evidence="2" id="KW-1185">Reference proteome</keyword>
<dbReference type="AlphaFoldDB" id="A0A090DUE7"/>
<accession>A0A090DUE7</accession>
<evidence type="ECO:0000313" key="2">
    <source>
        <dbReference type="Proteomes" id="UP000045285"/>
    </source>
</evidence>
<evidence type="ECO:0000313" key="1">
    <source>
        <dbReference type="EMBL" id="CDX17974.1"/>
    </source>
</evidence>
<organism evidence="1 2">
    <name type="scientific">Mesorhizobium plurifarium</name>
    <dbReference type="NCBI Taxonomy" id="69974"/>
    <lineage>
        <taxon>Bacteria</taxon>
        <taxon>Pseudomonadati</taxon>
        <taxon>Pseudomonadota</taxon>
        <taxon>Alphaproteobacteria</taxon>
        <taxon>Hyphomicrobiales</taxon>
        <taxon>Phyllobacteriaceae</taxon>
        <taxon>Mesorhizobium</taxon>
    </lineage>
</organism>
<gene>
    <name evidence="1" type="ORF">MPL3356_250054</name>
</gene>
<name>A0A090DUE7_MESPL</name>
<protein>
    <submittedName>
        <fullName evidence="1">Uncharacterized protein</fullName>
    </submittedName>
</protein>
<reference evidence="2" key="1">
    <citation type="submission" date="2014-08" db="EMBL/GenBank/DDBJ databases">
        <authorList>
            <person name="Moulin L."/>
        </authorList>
    </citation>
    <scope>NUCLEOTIDE SEQUENCE [LARGE SCALE GENOMIC DNA]</scope>
</reference>
<proteinExistence type="predicted"/>